<feature type="region of interest" description="Disordered" evidence="1">
    <location>
        <begin position="1"/>
        <end position="27"/>
    </location>
</feature>
<evidence type="ECO:0000313" key="3">
    <source>
        <dbReference type="RefSeq" id="XP_023393887.1"/>
    </source>
</evidence>
<proteinExistence type="predicted"/>
<organism evidence="2 3">
    <name type="scientific">Pteropus vampyrus</name>
    <name type="common">Large flying fox</name>
    <dbReference type="NCBI Taxonomy" id="132908"/>
    <lineage>
        <taxon>Eukaryota</taxon>
        <taxon>Metazoa</taxon>
        <taxon>Chordata</taxon>
        <taxon>Craniata</taxon>
        <taxon>Vertebrata</taxon>
        <taxon>Euteleostomi</taxon>
        <taxon>Mammalia</taxon>
        <taxon>Eutheria</taxon>
        <taxon>Laurasiatheria</taxon>
        <taxon>Chiroptera</taxon>
        <taxon>Yinpterochiroptera</taxon>
        <taxon>Pteropodoidea</taxon>
        <taxon>Pteropodidae</taxon>
        <taxon>Pteropodinae</taxon>
        <taxon>Pteropus</taxon>
    </lineage>
</organism>
<evidence type="ECO:0000313" key="2">
    <source>
        <dbReference type="Proteomes" id="UP000515202"/>
    </source>
</evidence>
<sequence length="79" mass="8942">MTSWGRLGSQEHPPRMAHAGASPSAMTHQSFLDLLKKQFPRFPPHLPAQVESIYHSLQRLRQGLQEHHRQVSARPGAQV</sequence>
<dbReference type="KEGG" id="pvp:111747131"/>
<keyword evidence="2" id="KW-1185">Reference proteome</keyword>
<evidence type="ECO:0000256" key="1">
    <source>
        <dbReference type="SAM" id="MobiDB-lite"/>
    </source>
</evidence>
<dbReference type="AlphaFoldDB" id="A0A6P6D2W2"/>
<dbReference type="GeneID" id="111747131"/>
<dbReference type="RefSeq" id="XP_023393887.1">
    <property type="nucleotide sequence ID" value="XM_023538119.1"/>
</dbReference>
<gene>
    <name evidence="3" type="primary">LOC111747131</name>
</gene>
<dbReference type="Proteomes" id="UP000515202">
    <property type="component" value="Unplaced"/>
</dbReference>
<accession>A0A6P6D2W2</accession>
<name>A0A6P6D2W2_PTEVA</name>
<protein>
    <submittedName>
        <fullName evidence="3">Transducin-like enhancer protein 6</fullName>
    </submittedName>
</protein>
<reference evidence="3" key="1">
    <citation type="submission" date="2025-08" db="UniProtKB">
        <authorList>
            <consortium name="RefSeq"/>
        </authorList>
    </citation>
    <scope>IDENTIFICATION</scope>
    <source>
        <tissue evidence="3">Kidney</tissue>
    </source>
</reference>